<evidence type="ECO:0000313" key="3">
    <source>
        <dbReference type="Proteomes" id="UP001178507"/>
    </source>
</evidence>
<organism evidence="2 3">
    <name type="scientific">Effrenium voratum</name>
    <dbReference type="NCBI Taxonomy" id="2562239"/>
    <lineage>
        <taxon>Eukaryota</taxon>
        <taxon>Sar</taxon>
        <taxon>Alveolata</taxon>
        <taxon>Dinophyceae</taxon>
        <taxon>Suessiales</taxon>
        <taxon>Symbiodiniaceae</taxon>
        <taxon>Effrenium</taxon>
    </lineage>
</organism>
<feature type="region of interest" description="Disordered" evidence="1">
    <location>
        <begin position="370"/>
        <end position="390"/>
    </location>
</feature>
<gene>
    <name evidence="2" type="ORF">EVOR1521_LOCUS30534</name>
</gene>
<reference evidence="2" key="1">
    <citation type="submission" date="2023-08" db="EMBL/GenBank/DDBJ databases">
        <authorList>
            <person name="Chen Y."/>
            <person name="Shah S."/>
            <person name="Dougan E. K."/>
            <person name="Thang M."/>
            <person name="Chan C."/>
        </authorList>
    </citation>
    <scope>NUCLEOTIDE SEQUENCE</scope>
</reference>
<keyword evidence="3" id="KW-1185">Reference proteome</keyword>
<dbReference type="Proteomes" id="UP001178507">
    <property type="component" value="Unassembled WGS sequence"/>
</dbReference>
<comment type="caution">
    <text evidence="2">The sequence shown here is derived from an EMBL/GenBank/DDBJ whole genome shotgun (WGS) entry which is preliminary data.</text>
</comment>
<dbReference type="AlphaFoldDB" id="A0AA36JPP6"/>
<sequence length="634" mass="69155">MEVPSKLPLTNQACVFWQHTCTCTCLRFLKGFGANQQFPPWARIPPPRPFAGGGKGKRSPSGPTLSRARVTAEPITGEVTEWKGKYGWIRPTVPVEHPQAQRRQGLIYVSMSDLQGGLEALTVGSLCQFHVFCDASGLGAEEVIGSLEDLSERASQNGGEKRGTVACRLPALWHSAQSKKASGFPLTLECLQRVHASIDKGGGLPFPTDRFGPDGKLQPKPKTPAAFALRPTPKAPPGKAPVARRPGRPSMSPFVAKASTPPAPLSPPAWTAPWRQDNNRDVVAFEVPKAEAEEAEEAEALEALEAFELEHWQPASEEEAPEAEVEGSGDGSDDELARINRTLRDTEAALAALEQDCGMEVPATPDDPLAFSPDDVQDAGDAQKAPQLKVAWPKNGEARFSAPERKPSFCGLFRVEFFFVEPITGMAVLAAADRWEAAASSSPHGKALPDVTKAVRNQKVFHDEANTVWTHLRRGLTDLKKEPEKLDSLELPSDSTIDDVWEFMLDLMVDHPKYSRQILDAVDFLLCSERWGEGFLQAKQKHRLSLWKLKGKKDQEPSPVSLTIHLLQNGVAVDELLPLTALDNGSAFVEELASELKGDLRRQLEESELGAALREAREAKCASPLPEGNSVEDP</sequence>
<evidence type="ECO:0000313" key="2">
    <source>
        <dbReference type="EMBL" id="CAJ1409437.1"/>
    </source>
</evidence>
<name>A0AA36JPP6_9DINO</name>
<feature type="region of interest" description="Disordered" evidence="1">
    <location>
        <begin position="314"/>
        <end position="335"/>
    </location>
</feature>
<feature type="region of interest" description="Disordered" evidence="1">
    <location>
        <begin position="45"/>
        <end position="72"/>
    </location>
</feature>
<protein>
    <submittedName>
        <fullName evidence="2">Uncharacterized protein</fullName>
    </submittedName>
</protein>
<evidence type="ECO:0000256" key="1">
    <source>
        <dbReference type="SAM" id="MobiDB-lite"/>
    </source>
</evidence>
<dbReference type="EMBL" id="CAUJNA010003770">
    <property type="protein sequence ID" value="CAJ1409437.1"/>
    <property type="molecule type" value="Genomic_DNA"/>
</dbReference>
<accession>A0AA36JPP6</accession>
<feature type="compositionally biased region" description="Acidic residues" evidence="1">
    <location>
        <begin position="316"/>
        <end position="334"/>
    </location>
</feature>
<feature type="region of interest" description="Disordered" evidence="1">
    <location>
        <begin position="224"/>
        <end position="274"/>
    </location>
</feature>
<proteinExistence type="predicted"/>